<feature type="domain" description="Acyl-CoA dehydrogenase C-terminal" evidence="3">
    <location>
        <begin position="254"/>
        <end position="399"/>
    </location>
</feature>
<dbReference type="PIRSF" id="PIRSF016578">
    <property type="entry name" value="HsaA"/>
    <property type="match status" value="1"/>
</dbReference>
<gene>
    <name evidence="4" type="primary">soxC_2</name>
    <name evidence="4" type="ORF">LMG32289_02818</name>
</gene>
<dbReference type="SUPFAM" id="SSF47203">
    <property type="entry name" value="Acyl-CoA dehydrogenase C-terminal domain-like"/>
    <property type="match status" value="1"/>
</dbReference>
<dbReference type="Gene3D" id="1.10.540.10">
    <property type="entry name" value="Acyl-CoA dehydrogenase/oxidase, N-terminal domain"/>
    <property type="match status" value="1"/>
</dbReference>
<evidence type="ECO:0000313" key="5">
    <source>
        <dbReference type="Proteomes" id="UP000706525"/>
    </source>
</evidence>
<accession>A0ABM8X094</accession>
<keyword evidence="1" id="KW-0560">Oxidoreductase</keyword>
<evidence type="ECO:0000313" key="4">
    <source>
        <dbReference type="EMBL" id="CAG9173274.1"/>
    </source>
</evidence>
<dbReference type="Proteomes" id="UP000706525">
    <property type="component" value="Unassembled WGS sequence"/>
</dbReference>
<evidence type="ECO:0000259" key="2">
    <source>
        <dbReference type="Pfam" id="PF02771"/>
    </source>
</evidence>
<dbReference type="Gene3D" id="2.40.110.10">
    <property type="entry name" value="Butyryl-CoA Dehydrogenase, subunit A, domain 2"/>
    <property type="match status" value="1"/>
</dbReference>
<evidence type="ECO:0000259" key="3">
    <source>
        <dbReference type="Pfam" id="PF08028"/>
    </source>
</evidence>
<feature type="domain" description="Acyl-CoA dehydrogenase/oxidase N-terminal" evidence="2">
    <location>
        <begin position="30"/>
        <end position="131"/>
    </location>
</feature>
<proteinExistence type="predicted"/>
<dbReference type="PANTHER" id="PTHR43884">
    <property type="entry name" value="ACYL-COA DEHYDROGENASE"/>
    <property type="match status" value="1"/>
</dbReference>
<dbReference type="InterPro" id="IPR036250">
    <property type="entry name" value="AcylCo_DH-like_C"/>
</dbReference>
<dbReference type="InterPro" id="IPR013786">
    <property type="entry name" value="AcylCoA_DH/ox_N"/>
</dbReference>
<keyword evidence="5" id="KW-1185">Reference proteome</keyword>
<protein>
    <submittedName>
        <fullName evidence="4">Dibenzothiophene desulfurization enzyme C</fullName>
    </submittedName>
</protein>
<dbReference type="SUPFAM" id="SSF56645">
    <property type="entry name" value="Acyl-CoA dehydrogenase NM domain-like"/>
    <property type="match status" value="1"/>
</dbReference>
<dbReference type="NCBIfam" id="TIGR04022">
    <property type="entry name" value="sulfur_SfnB"/>
    <property type="match status" value="1"/>
</dbReference>
<dbReference type="Gene3D" id="1.20.140.10">
    <property type="entry name" value="Butyryl-CoA Dehydrogenase, subunit A, domain 3"/>
    <property type="match status" value="1"/>
</dbReference>
<dbReference type="EMBL" id="CAJZAG010000005">
    <property type="protein sequence ID" value="CAG9173274.1"/>
    <property type="molecule type" value="Genomic_DNA"/>
</dbReference>
<reference evidence="4 5" key="1">
    <citation type="submission" date="2021-08" db="EMBL/GenBank/DDBJ databases">
        <authorList>
            <person name="Peeters C."/>
        </authorList>
    </citation>
    <scope>NUCLEOTIDE SEQUENCE [LARGE SCALE GENOMIC DNA]</scope>
    <source>
        <strain evidence="4 5">LMG 32289</strain>
    </source>
</reference>
<evidence type="ECO:0000256" key="1">
    <source>
        <dbReference type="ARBA" id="ARBA00023002"/>
    </source>
</evidence>
<dbReference type="CDD" id="cd01163">
    <property type="entry name" value="DszC"/>
    <property type="match status" value="1"/>
</dbReference>
<dbReference type="InterPro" id="IPR023922">
    <property type="entry name" value="S04_starv_induced_SfnB"/>
</dbReference>
<dbReference type="InterPro" id="IPR037069">
    <property type="entry name" value="AcylCoA_DH/ox_N_sf"/>
</dbReference>
<dbReference type="PANTHER" id="PTHR43884:SF12">
    <property type="entry name" value="ISOVALERYL-COA DEHYDROGENASE, MITOCHONDRIAL-RELATED"/>
    <property type="match status" value="1"/>
</dbReference>
<dbReference type="Pfam" id="PF08028">
    <property type="entry name" value="Acyl-CoA_dh_2"/>
    <property type="match status" value="1"/>
</dbReference>
<dbReference type="InterPro" id="IPR009100">
    <property type="entry name" value="AcylCoA_DH/oxidase_NM_dom_sf"/>
</dbReference>
<dbReference type="InterPro" id="IPR013107">
    <property type="entry name" value="Acyl-CoA_DH_C"/>
</dbReference>
<organism evidence="4 5">
    <name type="scientific">Cupriavidus pampae</name>
    <dbReference type="NCBI Taxonomy" id="659251"/>
    <lineage>
        <taxon>Bacteria</taxon>
        <taxon>Pseudomonadati</taxon>
        <taxon>Pseudomonadota</taxon>
        <taxon>Betaproteobacteria</taxon>
        <taxon>Burkholderiales</taxon>
        <taxon>Burkholderiaceae</taxon>
        <taxon>Cupriavidus</taxon>
    </lineage>
</organism>
<sequence>MTNLSDQHALQFPSPIAGAHRIANDAEAIAAAHAFAAAVKESAAQRDRERILPWEELDRWSASGLGAITVPRAYGGAEVSYVTLAEVFAIVCAADPALGQIPQNHFGLLGVLREIGTPAQKQRFYSEVLAGQRLGNAGPERRSSASSTILQTSTRLRRTPQGLRLTGTRFYSTGALFAHRVPVRALDDNDRPVQVWVPRDAAGLTVIDDWSSFGQRTTASGTVELDHVAVSEDDVLPIWQLADRPGLYGPTSQLIQAAIDLGIAQAAFDEAIAFVRAYARPWIDANVERATDDPHLIGDVGRLAVDLHAAQAVLQEAGETLDSLAAFTAQTAAVDGTPELDGDLSAQASVAVAEAKVLTTEVALKAAEKLFEFAGSSATRARHNLDRHWRNARTHTLHDPVRWKLHLIGNYFLNGALPARHSWN</sequence>
<dbReference type="InterPro" id="IPR046373">
    <property type="entry name" value="Acyl-CoA_Oxase/DH_mid-dom_sf"/>
</dbReference>
<comment type="caution">
    <text evidence="4">The sequence shown here is derived from an EMBL/GenBank/DDBJ whole genome shotgun (WGS) entry which is preliminary data.</text>
</comment>
<dbReference type="RefSeq" id="WP_223989139.1">
    <property type="nucleotide sequence ID" value="NZ_CAJZAG010000005.1"/>
</dbReference>
<dbReference type="Pfam" id="PF02771">
    <property type="entry name" value="Acyl-CoA_dh_N"/>
    <property type="match status" value="1"/>
</dbReference>
<name>A0ABM8X094_9BURK</name>